<evidence type="ECO:0000313" key="2">
    <source>
        <dbReference type="Proteomes" id="UP001056120"/>
    </source>
</evidence>
<reference evidence="1 2" key="2">
    <citation type="journal article" date="2022" name="Mol. Ecol. Resour.">
        <title>The genomes of chicory, endive, great burdock and yacon provide insights into Asteraceae paleo-polyploidization history and plant inulin production.</title>
        <authorList>
            <person name="Fan W."/>
            <person name="Wang S."/>
            <person name="Wang H."/>
            <person name="Wang A."/>
            <person name="Jiang F."/>
            <person name="Liu H."/>
            <person name="Zhao H."/>
            <person name="Xu D."/>
            <person name="Zhang Y."/>
        </authorList>
    </citation>
    <scope>NUCLEOTIDE SEQUENCE [LARGE SCALE GENOMIC DNA]</scope>
    <source>
        <strain evidence="2">cv. Yunnan</strain>
        <tissue evidence="1">Leaves</tissue>
    </source>
</reference>
<accession>A0ACB9IWK5</accession>
<proteinExistence type="predicted"/>
<organism evidence="1 2">
    <name type="scientific">Smallanthus sonchifolius</name>
    <dbReference type="NCBI Taxonomy" id="185202"/>
    <lineage>
        <taxon>Eukaryota</taxon>
        <taxon>Viridiplantae</taxon>
        <taxon>Streptophyta</taxon>
        <taxon>Embryophyta</taxon>
        <taxon>Tracheophyta</taxon>
        <taxon>Spermatophyta</taxon>
        <taxon>Magnoliopsida</taxon>
        <taxon>eudicotyledons</taxon>
        <taxon>Gunneridae</taxon>
        <taxon>Pentapetalae</taxon>
        <taxon>asterids</taxon>
        <taxon>campanulids</taxon>
        <taxon>Asterales</taxon>
        <taxon>Asteraceae</taxon>
        <taxon>Asteroideae</taxon>
        <taxon>Heliantheae alliance</taxon>
        <taxon>Millerieae</taxon>
        <taxon>Smallanthus</taxon>
    </lineage>
</organism>
<evidence type="ECO:0000313" key="1">
    <source>
        <dbReference type="EMBL" id="KAI3812482.1"/>
    </source>
</evidence>
<comment type="caution">
    <text evidence="1">The sequence shown here is derived from an EMBL/GenBank/DDBJ whole genome shotgun (WGS) entry which is preliminary data.</text>
</comment>
<keyword evidence="2" id="KW-1185">Reference proteome</keyword>
<dbReference type="EMBL" id="CM042023">
    <property type="protein sequence ID" value="KAI3812482.1"/>
    <property type="molecule type" value="Genomic_DNA"/>
</dbReference>
<dbReference type="Proteomes" id="UP001056120">
    <property type="component" value="Linkage Group LG06"/>
</dbReference>
<protein>
    <submittedName>
        <fullName evidence="1">Uncharacterized protein</fullName>
    </submittedName>
</protein>
<gene>
    <name evidence="1" type="ORF">L1987_17192</name>
</gene>
<name>A0ACB9IWK5_9ASTR</name>
<reference evidence="2" key="1">
    <citation type="journal article" date="2022" name="Mol. Ecol. Resour.">
        <title>The genomes of chicory, endive, great burdock and yacon provide insights into Asteraceae palaeo-polyploidization history and plant inulin production.</title>
        <authorList>
            <person name="Fan W."/>
            <person name="Wang S."/>
            <person name="Wang H."/>
            <person name="Wang A."/>
            <person name="Jiang F."/>
            <person name="Liu H."/>
            <person name="Zhao H."/>
            <person name="Xu D."/>
            <person name="Zhang Y."/>
        </authorList>
    </citation>
    <scope>NUCLEOTIDE SEQUENCE [LARGE SCALE GENOMIC DNA]</scope>
    <source>
        <strain evidence="2">cv. Yunnan</strain>
    </source>
</reference>
<sequence>MMSQAVARGRKRMGAYRRRNDVTRGLFWLCLWCIDYNTTIAFMVMGLVSCCFDPVEKTLNNFCGDHWQFIKHLLGTSSPFLNLDLLR</sequence>